<reference evidence="1 2" key="1">
    <citation type="submission" date="2016-10" db="EMBL/GenBank/DDBJ databases">
        <title>Pseudoalteromonas amylolytica sp. nov., isolated from the surface seawater.</title>
        <authorList>
            <person name="Wu Y.-H."/>
            <person name="Cheng H."/>
            <person name="Jin X.-B."/>
            <person name="Wang C.-S."/>
            <person name="Xu X.-W."/>
        </authorList>
    </citation>
    <scope>NUCLEOTIDE SEQUENCE [LARGE SCALE GENOMIC DNA]</scope>
    <source>
        <strain evidence="1 2">JCM 12483</strain>
    </source>
</reference>
<sequence>MNLEFQVRPWEGIGEVKLGQPREDVLAAFKNEVQSFQKTPLSIHPTDAMFNCGFQVFYEGEQPTVEFIELSNGCGIKPIYCGIDLLSEPVEKVLKAVYEATGYSLTSTDDGYSYEIEALGLSFWRNDSESELFDTVGLGVVE</sequence>
<evidence type="ECO:0000313" key="1">
    <source>
        <dbReference type="EMBL" id="OHU94374.1"/>
    </source>
</evidence>
<proteinExistence type="predicted"/>
<organism evidence="1 2">
    <name type="scientific">Pseudoalteromonas byunsanensis</name>
    <dbReference type="NCBI Taxonomy" id="327939"/>
    <lineage>
        <taxon>Bacteria</taxon>
        <taxon>Pseudomonadati</taxon>
        <taxon>Pseudomonadota</taxon>
        <taxon>Gammaproteobacteria</taxon>
        <taxon>Alteromonadales</taxon>
        <taxon>Pseudoalteromonadaceae</taxon>
        <taxon>Pseudoalteromonas</taxon>
    </lineage>
</organism>
<dbReference type="RefSeq" id="WP_070992812.1">
    <property type="nucleotide sequence ID" value="NZ_CBCSHD010000009.1"/>
</dbReference>
<dbReference type="Proteomes" id="UP000180253">
    <property type="component" value="Unassembled WGS sequence"/>
</dbReference>
<keyword evidence="2" id="KW-1185">Reference proteome</keyword>
<comment type="caution">
    <text evidence="1">The sequence shown here is derived from an EMBL/GenBank/DDBJ whole genome shotgun (WGS) entry which is preliminary data.</text>
</comment>
<dbReference type="EMBL" id="MNAN01000034">
    <property type="protein sequence ID" value="OHU94374.1"/>
    <property type="molecule type" value="Genomic_DNA"/>
</dbReference>
<dbReference type="AlphaFoldDB" id="A0A1S1N7Z0"/>
<evidence type="ECO:0000313" key="2">
    <source>
        <dbReference type="Proteomes" id="UP000180253"/>
    </source>
</evidence>
<dbReference type="OrthoDB" id="8753482at2"/>
<protein>
    <submittedName>
        <fullName evidence="1">Uncharacterized protein</fullName>
    </submittedName>
</protein>
<accession>A0A1S1N7Z0</accession>
<name>A0A1S1N7Z0_9GAMM</name>
<gene>
    <name evidence="1" type="ORF">BIW53_14945</name>
</gene>